<dbReference type="EMBL" id="BHXC01000006">
    <property type="protein sequence ID" value="GCB90162.1"/>
    <property type="molecule type" value="Genomic_DNA"/>
</dbReference>
<reference evidence="2 3" key="1">
    <citation type="journal article" date="2019" name="Microbiol. Resour. Announc.">
        <title>Draft Genome Sequence of the Most Traditional epsilon-Poly-l-Lysine Producer, Streptomyces albulus NBRC14147.</title>
        <authorList>
            <person name="Yamanaka K."/>
            <person name="Hamano Y."/>
        </authorList>
    </citation>
    <scope>NUCLEOTIDE SEQUENCE [LARGE SCALE GENOMIC DNA]</scope>
    <source>
        <strain evidence="2 3">NBRC 14147</strain>
    </source>
</reference>
<evidence type="ECO:0000313" key="2">
    <source>
        <dbReference type="EMBL" id="GCB90162.1"/>
    </source>
</evidence>
<feature type="region of interest" description="Disordered" evidence="1">
    <location>
        <begin position="1"/>
        <end position="23"/>
    </location>
</feature>
<sequence>MKAQADAVAAEAASPEPKVDAPDKFAGEEADAFGMRDLREALVGPPGDTHERLGAERDALAGLKVRAHQVIGGDQYVFSASGAPVRLAEMSAEEIDEARETHVAAADHAELTRQLAAGPRVLLLRGAQGIGKFAAARAFLVGAGHDRVYRLDPSADLTRFDAQTVGPGSGFILEDLPQAAADQLTSFDLSNLEAALRRRNGRLLLTVPSTVRLSEPDLERSIVEMAARADPGEVVHAHMRWRSGPGRATRVRRILHRNDVTALVDSLNSTPALARAAEAGRLLAELTGPDEEIARLVAERLERSELYAPHSVVPWLEELPDLATQCLALSTAVFGGEAYETVATLAERLRALLQPPETAEHPDRPRNQPFASSGSQRLRDIHATIVESEVETRHGGARGRIVRFQDPDTALQVLEDVWAEYDAVREVLPEWLRKCATHDLPTVGVRAAVAAGVLAQRSFESIRAQVLMPWAMAREPGLRHAAATALYVAAEDPAHAPAVRNLITAWSTAGTPSRLRAVAARAWRVLFENDGTEPAWALLHALAAAEELDVVDAVCTSVTEYMALDGGQHQHEALDLVDQWMASGRYGPARLFVGQLCFLYAANDLLVQGPTEAERGDAPSWPAVLRAAAGDAAVERHIAVLWESVLNSAEVYEQAQEILAKWALLVEPDDHGRRALAHLLATSVSTRRTERIIRYQAAAWARAGTGPGAPLTAREVLACLDVRSIAP</sequence>
<evidence type="ECO:0000256" key="1">
    <source>
        <dbReference type="SAM" id="MobiDB-lite"/>
    </source>
</evidence>
<gene>
    <name evidence="2" type="ORF">SALB_02864</name>
</gene>
<dbReference type="AlphaFoldDB" id="A0A401QXU4"/>
<feature type="compositionally biased region" description="Low complexity" evidence="1">
    <location>
        <begin position="1"/>
        <end position="13"/>
    </location>
</feature>
<feature type="region of interest" description="Disordered" evidence="1">
    <location>
        <begin position="356"/>
        <end position="376"/>
    </location>
</feature>
<dbReference type="RefSeq" id="WP_016571457.1">
    <property type="nucleotide sequence ID" value="NZ_BHXC01000006.1"/>
</dbReference>
<evidence type="ECO:0000313" key="3">
    <source>
        <dbReference type="Proteomes" id="UP000288351"/>
    </source>
</evidence>
<proteinExistence type="predicted"/>
<protein>
    <submittedName>
        <fullName evidence="2">Uncharacterized protein</fullName>
    </submittedName>
</protein>
<name>A0A401QXU4_STRNR</name>
<comment type="caution">
    <text evidence="2">The sequence shown here is derived from an EMBL/GenBank/DDBJ whole genome shotgun (WGS) entry which is preliminary data.</text>
</comment>
<accession>A0A401QXU4</accession>
<organism evidence="2 3">
    <name type="scientific">Streptomyces noursei</name>
    <name type="common">Streptomyces albulus</name>
    <dbReference type="NCBI Taxonomy" id="1971"/>
    <lineage>
        <taxon>Bacteria</taxon>
        <taxon>Bacillati</taxon>
        <taxon>Actinomycetota</taxon>
        <taxon>Actinomycetes</taxon>
        <taxon>Kitasatosporales</taxon>
        <taxon>Streptomycetaceae</taxon>
        <taxon>Streptomyces</taxon>
    </lineage>
</organism>
<dbReference type="Proteomes" id="UP000288351">
    <property type="component" value="Unassembled WGS sequence"/>
</dbReference>